<evidence type="ECO:0000256" key="2">
    <source>
        <dbReference type="ARBA" id="ARBA00022692"/>
    </source>
</evidence>
<accession>A0ABS3CBK1</accession>
<evidence type="ECO:0000313" key="6">
    <source>
        <dbReference type="EMBL" id="MBN7814492.1"/>
    </source>
</evidence>
<organism evidence="6 7">
    <name type="scientific">Algoriphagus pacificus</name>
    <dbReference type="NCBI Taxonomy" id="2811234"/>
    <lineage>
        <taxon>Bacteria</taxon>
        <taxon>Pseudomonadati</taxon>
        <taxon>Bacteroidota</taxon>
        <taxon>Cytophagia</taxon>
        <taxon>Cytophagales</taxon>
        <taxon>Cyclobacteriaceae</taxon>
        <taxon>Algoriphagus</taxon>
    </lineage>
</organism>
<feature type="transmembrane region" description="Helical" evidence="5">
    <location>
        <begin position="124"/>
        <end position="140"/>
    </location>
</feature>
<feature type="transmembrane region" description="Helical" evidence="5">
    <location>
        <begin position="73"/>
        <end position="90"/>
    </location>
</feature>
<evidence type="ECO:0000313" key="7">
    <source>
        <dbReference type="Proteomes" id="UP000664480"/>
    </source>
</evidence>
<dbReference type="Gene3D" id="1.20.120.1630">
    <property type="match status" value="1"/>
</dbReference>
<reference evidence="6 7" key="1">
    <citation type="submission" date="2021-03" db="EMBL/GenBank/DDBJ databases">
        <title>novel species isolated from a fishpond in China.</title>
        <authorList>
            <person name="Lu H."/>
            <person name="Cai Z."/>
        </authorList>
    </citation>
    <scope>NUCLEOTIDE SEQUENCE [LARGE SCALE GENOMIC DNA]</scope>
    <source>
        <strain evidence="6 7">YJ13C</strain>
    </source>
</reference>
<evidence type="ECO:0000256" key="5">
    <source>
        <dbReference type="SAM" id="Phobius"/>
    </source>
</evidence>
<evidence type="ECO:0000256" key="1">
    <source>
        <dbReference type="ARBA" id="ARBA00004127"/>
    </source>
</evidence>
<dbReference type="Pfam" id="PF04191">
    <property type="entry name" value="PEMT"/>
    <property type="match status" value="1"/>
</dbReference>
<comment type="caution">
    <text evidence="6">The sequence shown here is derived from an EMBL/GenBank/DDBJ whole genome shotgun (WGS) entry which is preliminary data.</text>
</comment>
<proteinExistence type="predicted"/>
<feature type="transmembrane region" description="Helical" evidence="5">
    <location>
        <begin position="42"/>
        <end position="61"/>
    </location>
</feature>
<dbReference type="PANTHER" id="PTHR12714:SF9">
    <property type="entry name" value="PROTEIN-S-ISOPRENYLCYSTEINE O-METHYLTRANSFERASE"/>
    <property type="match status" value="1"/>
</dbReference>
<name>A0ABS3CBK1_9BACT</name>
<keyword evidence="4 5" id="KW-0472">Membrane</keyword>
<dbReference type="Proteomes" id="UP000664480">
    <property type="component" value="Unassembled WGS sequence"/>
</dbReference>
<gene>
    <name evidence="6" type="ORF">J0A69_03585</name>
</gene>
<evidence type="ECO:0000256" key="4">
    <source>
        <dbReference type="ARBA" id="ARBA00023136"/>
    </source>
</evidence>
<dbReference type="RefSeq" id="WP_206585137.1">
    <property type="nucleotide sequence ID" value="NZ_JAFKCU010000001.1"/>
</dbReference>
<evidence type="ECO:0000256" key="3">
    <source>
        <dbReference type="ARBA" id="ARBA00022989"/>
    </source>
</evidence>
<sequence>MDYLLLVGYWTVFYILHSLFASTKLKRILKAKLGDRFKWYRLAYSFFSTIFFLGIMLHSILIPSQKILNPVPILTYLGYVLAAFGTIISVKSSKQIRLKEFIGINPEPEETSLVTDGLYSYCRHPLYLGLLMIFLGYFMVSAQLTALIHFACLVVYLPFGIYFEEQNLRELFGANYEKYQSKVPMLFPALFKKKRA</sequence>
<comment type="subcellular location">
    <subcellularLocation>
        <location evidence="1">Endomembrane system</location>
        <topology evidence="1">Multi-pass membrane protein</topology>
    </subcellularLocation>
</comment>
<feature type="transmembrane region" description="Helical" evidence="5">
    <location>
        <begin position="6"/>
        <end position="22"/>
    </location>
</feature>
<protein>
    <submittedName>
        <fullName evidence="6">Isoprenylcysteine carboxylmethyltransferase family protein</fullName>
    </submittedName>
</protein>
<dbReference type="PANTHER" id="PTHR12714">
    <property type="entry name" value="PROTEIN-S ISOPRENYLCYSTEINE O-METHYLTRANSFERASE"/>
    <property type="match status" value="1"/>
</dbReference>
<dbReference type="InterPro" id="IPR007318">
    <property type="entry name" value="Phopholipid_MeTrfase"/>
</dbReference>
<keyword evidence="2 5" id="KW-0812">Transmembrane</keyword>
<keyword evidence="7" id="KW-1185">Reference proteome</keyword>
<dbReference type="EMBL" id="JAFKCU010000001">
    <property type="protein sequence ID" value="MBN7814492.1"/>
    <property type="molecule type" value="Genomic_DNA"/>
</dbReference>
<keyword evidence="3 5" id="KW-1133">Transmembrane helix</keyword>